<reference evidence="2" key="1">
    <citation type="submission" date="2021-05" db="EMBL/GenBank/DDBJ databases">
        <authorList>
            <person name="Alioto T."/>
            <person name="Alioto T."/>
            <person name="Gomez Garrido J."/>
        </authorList>
    </citation>
    <scope>NUCLEOTIDE SEQUENCE</scope>
</reference>
<evidence type="ECO:0000256" key="1">
    <source>
        <dbReference type="SAM" id="MobiDB-lite"/>
    </source>
</evidence>
<evidence type="ECO:0000313" key="2">
    <source>
        <dbReference type="EMBL" id="CAG6458585.1"/>
    </source>
</evidence>
<organism evidence="2">
    <name type="scientific">Culex pipiens</name>
    <name type="common">House mosquito</name>
    <dbReference type="NCBI Taxonomy" id="7175"/>
    <lineage>
        <taxon>Eukaryota</taxon>
        <taxon>Metazoa</taxon>
        <taxon>Ecdysozoa</taxon>
        <taxon>Arthropoda</taxon>
        <taxon>Hexapoda</taxon>
        <taxon>Insecta</taxon>
        <taxon>Pterygota</taxon>
        <taxon>Neoptera</taxon>
        <taxon>Endopterygota</taxon>
        <taxon>Diptera</taxon>
        <taxon>Nematocera</taxon>
        <taxon>Culicoidea</taxon>
        <taxon>Culicidae</taxon>
        <taxon>Culicinae</taxon>
        <taxon>Culicini</taxon>
        <taxon>Culex</taxon>
        <taxon>Culex</taxon>
    </lineage>
</organism>
<proteinExistence type="predicted"/>
<name>A0A8D8ALW1_CULPI</name>
<sequence length="203" mass="22017">MAFYSLESGQSLSYLFIVDVVFKIFPIISHFSACHSLQNSFEKMSGNPPTPKMPLSASNVANVPRAAAPIHPDADTSFLEMVLDAHEATPARGIRVDQIRAFLRMRYQVPEATIEQILLPTIEFAVEAEMLLKVGGRKTLPQSWATRPNPSFVLKLLRRVRLEARAVLAAAAAAEGTTGGLKRKAGGEERTSPGGSGGKMARI</sequence>
<dbReference type="AlphaFoldDB" id="A0A8D8ALW1"/>
<feature type="compositionally biased region" description="Gly residues" evidence="1">
    <location>
        <begin position="194"/>
        <end position="203"/>
    </location>
</feature>
<dbReference type="EMBL" id="HBUE01035605">
    <property type="protein sequence ID" value="CAG6458585.1"/>
    <property type="molecule type" value="Transcribed_RNA"/>
</dbReference>
<accession>A0A8D8ALW1</accession>
<protein>
    <submittedName>
        <fullName evidence="2">(northern house mosquito) hypothetical protein</fullName>
    </submittedName>
</protein>
<feature type="region of interest" description="Disordered" evidence="1">
    <location>
        <begin position="178"/>
        <end position="203"/>
    </location>
</feature>